<dbReference type="EMBL" id="JAJISC010000007">
    <property type="protein sequence ID" value="MCS2610510.1"/>
    <property type="molecule type" value="Genomic_DNA"/>
</dbReference>
<reference evidence="3" key="1">
    <citation type="submission" date="2021-11" db="EMBL/GenBank/DDBJ databases">
        <title>Halomonas sp., isolated from a coastal aquaculture zone in Dongshan Bay.</title>
        <authorList>
            <person name="Lin W."/>
        </authorList>
    </citation>
    <scope>NUCLEOTIDE SEQUENCE</scope>
    <source>
        <strain evidence="3">Yzlin-01</strain>
    </source>
</reference>
<organism evidence="3 4">
    <name type="scientific">Halomonas dongshanensis</name>
    <dbReference type="NCBI Taxonomy" id="2890835"/>
    <lineage>
        <taxon>Bacteria</taxon>
        <taxon>Pseudomonadati</taxon>
        <taxon>Pseudomonadota</taxon>
        <taxon>Gammaproteobacteria</taxon>
        <taxon>Oceanospirillales</taxon>
        <taxon>Halomonadaceae</taxon>
        <taxon>Halomonas</taxon>
    </lineage>
</organism>
<protein>
    <submittedName>
        <fullName evidence="3">Xanthine dehydrogenase accessory protein XdhC</fullName>
    </submittedName>
</protein>
<dbReference type="InterPro" id="IPR014308">
    <property type="entry name" value="Xanthine_DH_XdhC"/>
</dbReference>
<evidence type="ECO:0000259" key="2">
    <source>
        <dbReference type="Pfam" id="PF13478"/>
    </source>
</evidence>
<dbReference type="PANTHER" id="PTHR30388:SF6">
    <property type="entry name" value="XANTHINE DEHYDROGENASE SUBUNIT A-RELATED"/>
    <property type="match status" value="1"/>
</dbReference>
<dbReference type="Gene3D" id="3.40.50.720">
    <property type="entry name" value="NAD(P)-binding Rossmann-like Domain"/>
    <property type="match status" value="1"/>
</dbReference>
<dbReference type="Pfam" id="PF02625">
    <property type="entry name" value="XdhC_CoxI"/>
    <property type="match status" value="1"/>
</dbReference>
<feature type="domain" description="XdhC Rossmann" evidence="2">
    <location>
        <begin position="111"/>
        <end position="256"/>
    </location>
</feature>
<feature type="domain" description="XdhC- CoxI" evidence="1">
    <location>
        <begin position="16"/>
        <end position="76"/>
    </location>
</feature>
<dbReference type="Pfam" id="PF13478">
    <property type="entry name" value="XdhC_C"/>
    <property type="match status" value="1"/>
</dbReference>
<dbReference type="InterPro" id="IPR027051">
    <property type="entry name" value="XdhC_Rossmann_dom"/>
</dbReference>
<evidence type="ECO:0000313" key="4">
    <source>
        <dbReference type="Proteomes" id="UP001165542"/>
    </source>
</evidence>
<sequence>MNALAESWHAALHRLQREGVPHVLASVLTSQGSTPREPGARMVITAKDCFDTLGGGTFEWQVIELARCSLAERRFGLRLEAFSLGARSGQCCGGGINVLLEAFPGAETEIALFGAGHVAHAFVALATPLSWRIRWYDSRPHAFTDTDGADRLTCHLLNDVNDAVSQLAPGVHALIMTHCHDEDYALCKALLQRDDLASIGLIGSASKRASFKARLHREAPSLEFEARIRCPIGHIAGQKLEDKRPYAIALTAVAELLQRVTTPRTRETRGLESEALRAIFTSINTHEPL</sequence>
<dbReference type="Proteomes" id="UP001165542">
    <property type="component" value="Unassembled WGS sequence"/>
</dbReference>
<name>A0ABT2EG14_9GAMM</name>
<comment type="caution">
    <text evidence="3">The sequence shown here is derived from an EMBL/GenBank/DDBJ whole genome shotgun (WGS) entry which is preliminary data.</text>
</comment>
<dbReference type="InterPro" id="IPR052698">
    <property type="entry name" value="MoCofactor_Util/Proc"/>
</dbReference>
<evidence type="ECO:0000259" key="1">
    <source>
        <dbReference type="Pfam" id="PF02625"/>
    </source>
</evidence>
<evidence type="ECO:0000313" key="3">
    <source>
        <dbReference type="EMBL" id="MCS2610510.1"/>
    </source>
</evidence>
<dbReference type="NCBIfam" id="TIGR02964">
    <property type="entry name" value="xanthine_xdhC"/>
    <property type="match status" value="1"/>
</dbReference>
<accession>A0ABT2EG14</accession>
<keyword evidence="4" id="KW-1185">Reference proteome</keyword>
<dbReference type="InterPro" id="IPR003777">
    <property type="entry name" value="XdhC_CoxI"/>
</dbReference>
<gene>
    <name evidence="3" type="primary">xdhC</name>
    <name evidence="3" type="ORF">LLY24_14415</name>
</gene>
<proteinExistence type="predicted"/>
<dbReference type="PANTHER" id="PTHR30388">
    <property type="entry name" value="ALDEHYDE OXIDOREDUCTASE MOLYBDENUM COFACTOR ASSEMBLY PROTEIN"/>
    <property type="match status" value="1"/>
</dbReference>
<dbReference type="RefSeq" id="WP_259037010.1">
    <property type="nucleotide sequence ID" value="NZ_JAJISC010000007.1"/>
</dbReference>